<comment type="caution">
    <text evidence="2">The sequence shown here is derived from an EMBL/GenBank/DDBJ whole genome shotgun (WGS) entry which is preliminary data.</text>
</comment>
<dbReference type="PROSITE" id="PS50943">
    <property type="entry name" value="HTH_CROC1"/>
    <property type="match status" value="1"/>
</dbReference>
<accession>A0AA43ZGM0</accession>
<dbReference type="InterPro" id="IPR010982">
    <property type="entry name" value="Lambda_DNA-bd_dom_sf"/>
</dbReference>
<keyword evidence="3" id="KW-1185">Reference proteome</keyword>
<gene>
    <name evidence="2" type="ORF">G8E10_12300</name>
</gene>
<dbReference type="CDD" id="cd00093">
    <property type="entry name" value="HTH_XRE"/>
    <property type="match status" value="1"/>
</dbReference>
<dbReference type="SMART" id="SM00530">
    <property type="entry name" value="HTH_XRE"/>
    <property type="match status" value="1"/>
</dbReference>
<feature type="domain" description="HTH cro/C1-type" evidence="1">
    <location>
        <begin position="17"/>
        <end position="64"/>
    </location>
</feature>
<dbReference type="Gene3D" id="1.10.260.40">
    <property type="entry name" value="lambda repressor-like DNA-binding domains"/>
    <property type="match status" value="1"/>
</dbReference>
<dbReference type="AlphaFoldDB" id="A0AA43ZGM0"/>
<dbReference type="Proteomes" id="UP001155840">
    <property type="component" value="Unassembled WGS sequence"/>
</dbReference>
<organism evidence="2 3">
    <name type="scientific">Ferranicluibacter rubi</name>
    <dbReference type="NCBI Taxonomy" id="2715133"/>
    <lineage>
        <taxon>Bacteria</taxon>
        <taxon>Pseudomonadati</taxon>
        <taxon>Pseudomonadota</taxon>
        <taxon>Alphaproteobacteria</taxon>
        <taxon>Hyphomicrobiales</taxon>
        <taxon>Rhizobiaceae</taxon>
        <taxon>Ferranicluibacter</taxon>
    </lineage>
</organism>
<dbReference type="Pfam" id="PF01381">
    <property type="entry name" value="HTH_3"/>
    <property type="match status" value="1"/>
</dbReference>
<evidence type="ECO:0000313" key="2">
    <source>
        <dbReference type="EMBL" id="NHT76522.1"/>
    </source>
</evidence>
<dbReference type="EMBL" id="JAANCM010000005">
    <property type="protein sequence ID" value="NHT76522.1"/>
    <property type="molecule type" value="Genomic_DNA"/>
</dbReference>
<dbReference type="SUPFAM" id="SSF47413">
    <property type="entry name" value="lambda repressor-like DNA-binding domains"/>
    <property type="match status" value="1"/>
</dbReference>
<name>A0AA43ZGM0_9HYPH</name>
<proteinExistence type="predicted"/>
<reference evidence="2" key="1">
    <citation type="submission" date="2020-03" db="EMBL/GenBank/DDBJ databases">
        <title>Ferranicluibacter endophyticum gen. nov., sp. nov., a new genus isolated from Rubus ulmifolius Schott. stem.</title>
        <authorList>
            <person name="Roca-Couso R."/>
            <person name="Flores-Felix J.D."/>
            <person name="Igual J.M."/>
            <person name="Rivas R."/>
        </authorList>
    </citation>
    <scope>NUCLEOTIDE SEQUENCE</scope>
    <source>
        <strain evidence="2">CRRU44</strain>
    </source>
</reference>
<dbReference type="RefSeq" id="WP_167129220.1">
    <property type="nucleotide sequence ID" value="NZ_JAANCM010000005.1"/>
</dbReference>
<sequence>MYMAINTVWFHDRLNTKGKSLRDLARFLGLDPSAVSRMLKGERKMTAEEQDQIAEFLGVGILDVAAHRRGDPQGFHEHGFRESIQQAYVPQGGQTSRVRLVESSDPAFVHPAFGCMVGTMTVPDDLDLTAPMDVEWSDTLYNA</sequence>
<protein>
    <submittedName>
        <fullName evidence="2">Helix-turn-helix transcriptional regulator</fullName>
    </submittedName>
</protein>
<dbReference type="GO" id="GO:0003677">
    <property type="term" value="F:DNA binding"/>
    <property type="evidence" value="ECO:0007669"/>
    <property type="project" value="InterPro"/>
</dbReference>
<evidence type="ECO:0000259" key="1">
    <source>
        <dbReference type="PROSITE" id="PS50943"/>
    </source>
</evidence>
<dbReference type="InterPro" id="IPR001387">
    <property type="entry name" value="Cro/C1-type_HTH"/>
</dbReference>
<evidence type="ECO:0000313" key="3">
    <source>
        <dbReference type="Proteomes" id="UP001155840"/>
    </source>
</evidence>